<name>A0A368YSN4_9HYPH</name>
<evidence type="ECO:0000313" key="2">
    <source>
        <dbReference type="Proteomes" id="UP000253324"/>
    </source>
</evidence>
<comment type="caution">
    <text evidence="1">The sequence shown here is derived from an EMBL/GenBank/DDBJ whole genome shotgun (WGS) entry which is preliminary data.</text>
</comment>
<gene>
    <name evidence="1" type="ORF">C7476_11136</name>
</gene>
<proteinExistence type="predicted"/>
<accession>A0A368YSN4</accession>
<dbReference type="AlphaFoldDB" id="A0A368YSN4"/>
<sequence>MQRDFMNPSRWLQFRHWNQRATQRLRDQRTMNLSDEEKPKGARIIDWQLKRPEYGEALRSYHKPLAEDERFREFLRRLEEAERDQTK</sequence>
<evidence type="ECO:0000313" key="1">
    <source>
        <dbReference type="EMBL" id="RCW81174.1"/>
    </source>
</evidence>
<keyword evidence="2" id="KW-1185">Reference proteome</keyword>
<reference evidence="1 2" key="1">
    <citation type="submission" date="2018-07" db="EMBL/GenBank/DDBJ databases">
        <title>Genomic Encyclopedia of Type Strains, Phase III (KMG-III): the genomes of soil and plant-associated and newly described type strains.</title>
        <authorList>
            <person name="Whitman W."/>
        </authorList>
    </citation>
    <scope>NUCLEOTIDE SEQUENCE [LARGE SCALE GENOMIC DNA]</scope>
    <source>
        <strain evidence="1 2">31-25a</strain>
    </source>
</reference>
<dbReference type="EMBL" id="QPJM01000011">
    <property type="protein sequence ID" value="RCW81174.1"/>
    <property type="molecule type" value="Genomic_DNA"/>
</dbReference>
<organism evidence="1 2">
    <name type="scientific">Phyllobacterium bourgognense</name>
    <dbReference type="NCBI Taxonomy" id="314236"/>
    <lineage>
        <taxon>Bacteria</taxon>
        <taxon>Pseudomonadati</taxon>
        <taxon>Pseudomonadota</taxon>
        <taxon>Alphaproteobacteria</taxon>
        <taxon>Hyphomicrobiales</taxon>
        <taxon>Phyllobacteriaceae</taxon>
        <taxon>Phyllobacterium</taxon>
    </lineage>
</organism>
<protein>
    <submittedName>
        <fullName evidence="1">Uncharacterized protein</fullName>
    </submittedName>
</protein>
<dbReference type="Proteomes" id="UP000253324">
    <property type="component" value="Unassembled WGS sequence"/>
</dbReference>